<organism evidence="6 7">
    <name type="scientific">Panagrolaimus davidi</name>
    <dbReference type="NCBI Taxonomy" id="227884"/>
    <lineage>
        <taxon>Eukaryota</taxon>
        <taxon>Metazoa</taxon>
        <taxon>Ecdysozoa</taxon>
        <taxon>Nematoda</taxon>
        <taxon>Chromadorea</taxon>
        <taxon>Rhabditida</taxon>
        <taxon>Tylenchina</taxon>
        <taxon>Panagrolaimomorpha</taxon>
        <taxon>Panagrolaimoidea</taxon>
        <taxon>Panagrolaimidae</taxon>
        <taxon>Panagrolaimus</taxon>
    </lineage>
</organism>
<dbReference type="Gene3D" id="3.30.420.40">
    <property type="match status" value="2"/>
</dbReference>
<dbReference type="InterPro" id="IPR043129">
    <property type="entry name" value="ATPase_NBD"/>
</dbReference>
<comment type="similarity">
    <text evidence="1">Belongs to the heat shock protein 70 family.</text>
</comment>
<name>A0A914PD05_9BILA</name>
<evidence type="ECO:0000313" key="7">
    <source>
        <dbReference type="WBParaSite" id="PDA_v2.g16023.t1"/>
    </source>
</evidence>
<proteinExistence type="inferred from homology"/>
<dbReference type="WBParaSite" id="PDA_v2.g16023.t1">
    <property type="protein sequence ID" value="PDA_v2.g16023.t1"/>
    <property type="gene ID" value="PDA_v2.g16023"/>
</dbReference>
<accession>A0A914PD05</accession>
<reference evidence="7" key="1">
    <citation type="submission" date="2022-11" db="UniProtKB">
        <authorList>
            <consortium name="WormBaseParasite"/>
        </authorList>
    </citation>
    <scope>IDENTIFICATION</scope>
</reference>
<dbReference type="GO" id="GO:0034663">
    <property type="term" value="C:endoplasmic reticulum chaperone complex"/>
    <property type="evidence" value="ECO:0007669"/>
    <property type="project" value="TreeGrafter"/>
</dbReference>
<dbReference type="GO" id="GO:0030968">
    <property type="term" value="P:endoplasmic reticulum unfolded protein response"/>
    <property type="evidence" value="ECO:0007669"/>
    <property type="project" value="TreeGrafter"/>
</dbReference>
<evidence type="ECO:0000256" key="2">
    <source>
        <dbReference type="ARBA" id="ARBA00022741"/>
    </source>
</evidence>
<dbReference type="AlphaFoldDB" id="A0A914PD05"/>
<evidence type="ECO:0000256" key="5">
    <source>
        <dbReference type="ARBA" id="ARBA00040503"/>
    </source>
</evidence>
<evidence type="ECO:0000256" key="4">
    <source>
        <dbReference type="ARBA" id="ARBA00023186"/>
    </source>
</evidence>
<dbReference type="GO" id="GO:0140662">
    <property type="term" value="F:ATP-dependent protein folding chaperone"/>
    <property type="evidence" value="ECO:0007669"/>
    <property type="project" value="InterPro"/>
</dbReference>
<evidence type="ECO:0000256" key="3">
    <source>
        <dbReference type="ARBA" id="ARBA00022840"/>
    </source>
</evidence>
<evidence type="ECO:0000313" key="6">
    <source>
        <dbReference type="Proteomes" id="UP000887578"/>
    </source>
</evidence>
<dbReference type="SUPFAM" id="SSF53067">
    <property type="entry name" value="Actin-like ATPase domain"/>
    <property type="match status" value="2"/>
</dbReference>
<protein>
    <recommendedName>
        <fullName evidence="5">Hypoxia up-regulated protein 1</fullName>
    </recommendedName>
</protein>
<dbReference type="Proteomes" id="UP000887578">
    <property type="component" value="Unplaced"/>
</dbReference>
<dbReference type="Pfam" id="PF00012">
    <property type="entry name" value="HSP70"/>
    <property type="match status" value="1"/>
</dbReference>
<evidence type="ECO:0000256" key="1">
    <source>
        <dbReference type="ARBA" id="ARBA00007381"/>
    </source>
</evidence>
<dbReference type="InterPro" id="IPR013126">
    <property type="entry name" value="Hsp_70_fam"/>
</dbReference>
<keyword evidence="4" id="KW-0143">Chaperone</keyword>
<keyword evidence="6" id="KW-1185">Reference proteome</keyword>
<dbReference type="PRINTS" id="PR00301">
    <property type="entry name" value="HEATSHOCK70"/>
</dbReference>
<dbReference type="GO" id="GO:0005524">
    <property type="term" value="F:ATP binding"/>
    <property type="evidence" value="ECO:0007669"/>
    <property type="project" value="UniProtKB-KW"/>
</dbReference>
<sequence length="264" mass="30419">MEKKFFLGRGQIKEVPPTTTVITISAGYNENQTQATFKAAKLAGFDEIYLLPEPVAATFAYSIDHPFPNNTTILLFKLCDMTLDICILKVNNSQLQIISHTSDSNIGGRNFDKIIFDYFEKELYSPYEIDTRNDEKNKDRLLLQSREIKHALDVRNEQWIDASDFYPNTYRTITLTRKDFEVKSIQLLEKMQKLVVRTLSEAKLRSNQINQIYRVGGASRMQMVKDMLLKMFPDAVHCEEETPDESAAIGAAHYSYQLAFERSF</sequence>
<keyword evidence="2" id="KW-0547">Nucleotide-binding</keyword>
<dbReference type="PANTHER" id="PTHR45639:SF3">
    <property type="entry name" value="HYPOXIA UP-REGULATED PROTEIN 1"/>
    <property type="match status" value="1"/>
</dbReference>
<dbReference type="Gene3D" id="3.90.640.10">
    <property type="entry name" value="Actin, Chain A, domain 4"/>
    <property type="match status" value="1"/>
</dbReference>
<dbReference type="PANTHER" id="PTHR45639">
    <property type="entry name" value="HSC70CB, ISOFORM G-RELATED"/>
    <property type="match status" value="1"/>
</dbReference>
<keyword evidence="3" id="KW-0067">ATP-binding</keyword>